<sequence>MNYSIRILKWFTQRDDQLFKLREAETIRRFWRAFFTLMVLTVLTYIWTAWIGLGTAPLSMNMNELSGTEYELYKAWFIIGRIAYGLLLFVGVLLFAPLLFWIMFGLPYKKIMVIQMNVILVMLLERITWIPLMVYVGLDWYVSPFSFGVIASYITNIEWLIYFFGAITLFQFFIIWFQIKCLSYLSTSRKGRIITGVTLWHLTLWAGTAALTHYDTYIVHLLTS</sequence>
<evidence type="ECO:0000313" key="3">
    <source>
        <dbReference type="Proteomes" id="UP001221597"/>
    </source>
</evidence>
<evidence type="ECO:0000313" key="2">
    <source>
        <dbReference type="EMBL" id="WFT75245.1"/>
    </source>
</evidence>
<keyword evidence="1" id="KW-0812">Transmembrane</keyword>
<evidence type="ECO:0000256" key="1">
    <source>
        <dbReference type="SAM" id="Phobius"/>
    </source>
</evidence>
<evidence type="ECO:0008006" key="4">
    <source>
        <dbReference type="Google" id="ProtNLM"/>
    </source>
</evidence>
<gene>
    <name evidence="2" type="ORF">P9989_02200</name>
</gene>
<feature type="transmembrane region" description="Helical" evidence="1">
    <location>
        <begin position="191"/>
        <end position="214"/>
    </location>
</feature>
<feature type="transmembrane region" description="Helical" evidence="1">
    <location>
        <begin position="160"/>
        <end position="179"/>
    </location>
</feature>
<dbReference type="Proteomes" id="UP001221597">
    <property type="component" value="Chromosome"/>
</dbReference>
<dbReference type="EMBL" id="CP121671">
    <property type="protein sequence ID" value="WFT75245.1"/>
    <property type="molecule type" value="Genomic_DNA"/>
</dbReference>
<organism evidence="2 3">
    <name type="scientific">Halobacillus naozhouensis</name>
    <dbReference type="NCBI Taxonomy" id="554880"/>
    <lineage>
        <taxon>Bacteria</taxon>
        <taxon>Bacillati</taxon>
        <taxon>Bacillota</taxon>
        <taxon>Bacilli</taxon>
        <taxon>Bacillales</taxon>
        <taxon>Bacillaceae</taxon>
        <taxon>Halobacillus</taxon>
    </lineage>
</organism>
<protein>
    <recommendedName>
        <fullName evidence="4">Yip1 domain-containing protein</fullName>
    </recommendedName>
</protein>
<feature type="transmembrane region" description="Helical" evidence="1">
    <location>
        <begin position="30"/>
        <end position="53"/>
    </location>
</feature>
<keyword evidence="1" id="KW-0472">Membrane</keyword>
<dbReference type="RefSeq" id="WP_283077214.1">
    <property type="nucleotide sequence ID" value="NZ_CP121671.1"/>
</dbReference>
<accession>A0ABY8J3B1</accession>
<keyword evidence="1" id="KW-1133">Transmembrane helix</keyword>
<reference evidence="2 3" key="1">
    <citation type="submission" date="2023-04" db="EMBL/GenBank/DDBJ databases">
        <title>Genome sequence of Halobacillus naozhouensis KACC 21980.</title>
        <authorList>
            <person name="Kim S."/>
            <person name="Heo J."/>
            <person name="Kwon S.-W."/>
        </authorList>
    </citation>
    <scope>NUCLEOTIDE SEQUENCE [LARGE SCALE GENOMIC DNA]</scope>
    <source>
        <strain evidence="2 3">KCTC 13234</strain>
    </source>
</reference>
<proteinExistence type="predicted"/>
<keyword evidence="3" id="KW-1185">Reference proteome</keyword>
<feature type="transmembrane region" description="Helical" evidence="1">
    <location>
        <begin position="127"/>
        <end position="154"/>
    </location>
</feature>
<name>A0ABY8J3B1_9BACI</name>
<feature type="transmembrane region" description="Helical" evidence="1">
    <location>
        <begin position="73"/>
        <end position="106"/>
    </location>
</feature>